<organism evidence="15 16">
    <name type="scientific">Monilinia vaccinii-corymbosi</name>
    <dbReference type="NCBI Taxonomy" id="61207"/>
    <lineage>
        <taxon>Eukaryota</taxon>
        <taxon>Fungi</taxon>
        <taxon>Dikarya</taxon>
        <taxon>Ascomycota</taxon>
        <taxon>Pezizomycotina</taxon>
        <taxon>Leotiomycetes</taxon>
        <taxon>Helotiales</taxon>
        <taxon>Sclerotiniaceae</taxon>
        <taxon>Monilinia</taxon>
    </lineage>
</organism>
<protein>
    <recommendedName>
        <fullName evidence="11">Kinesin-like protein</fullName>
    </recommendedName>
</protein>
<feature type="region of interest" description="Disordered" evidence="13">
    <location>
        <begin position="1"/>
        <end position="194"/>
    </location>
</feature>
<name>A0A8A3P329_9HELO</name>
<dbReference type="GO" id="GO:0008017">
    <property type="term" value="F:microtubule binding"/>
    <property type="evidence" value="ECO:0007669"/>
    <property type="project" value="InterPro"/>
</dbReference>
<feature type="compositionally biased region" description="Polar residues" evidence="13">
    <location>
        <begin position="78"/>
        <end position="92"/>
    </location>
</feature>
<dbReference type="PANTHER" id="PTHR47972:SF45">
    <property type="entry name" value="PROTEIN CLARET SEGREGATIONAL"/>
    <property type="match status" value="1"/>
</dbReference>
<keyword evidence="5 10" id="KW-0547">Nucleotide-binding</keyword>
<keyword evidence="7 12" id="KW-0175">Coiled coil</keyword>
<dbReference type="EMBL" id="CP063405">
    <property type="protein sequence ID" value="QSZ29211.1"/>
    <property type="molecule type" value="Genomic_DNA"/>
</dbReference>
<feature type="compositionally biased region" description="Low complexity" evidence="13">
    <location>
        <begin position="93"/>
        <end position="123"/>
    </location>
</feature>
<dbReference type="PANTHER" id="PTHR47972">
    <property type="entry name" value="KINESIN-LIKE PROTEIN KLP-3"/>
    <property type="match status" value="1"/>
</dbReference>
<sequence>MGTIPSLGKPLAEITDSHGNVRSRIPSKMPQPATLKRQSDKPSNEPAAKRKTLVERAGEPASTLTRTASARKPPVQGASLQDIKNNFNQPRNTSQSSSMSSSTSSRTPSVSSRHTSSSSFSKSVGPGRPKSAFGSRPPSFSQSITSWPAKARLYASKDSTSSDDDGMPPPGGRRKPMLPVPVVTSSDQLNEDSVLEIEKVRGHHSTNSMRSLHSQENLRDLSVSTALSRLKIDEDETNPSAGYNPSSSPRKPRHKYSQSVGHRSMRADNEEAALVLYEAPDYSSVAPKTPSHIPVLAKSEFVTHTPVSPCKNSKVSPSKTPYLTKDSNVPALVAFDVHGRLDTMEAMWKKIESTLTGTSKDHEDLRNAVNLYKAKLDEFEGLRTHLWSSNQALQTNIDDTTQRLNMIQQRLFEATATLDDNIRAHRLEMEDVNRNHRNETDKMRRDNIDELDRILRSHRNDMLELERKAALELEDRVRTLERQHDARLEEERNRRLREVQELESQVSTGHQGLNLALQMKEQEVQILKTEIEELKTKLDREKELKENALNTIKEVQQTMQKTGVETSATIGTLESTVASLGARIHFLESGSKAQSDSFVEMEGRLQEALNSAEESKRKLIKEETLRRILFNQVQELKGNIRVMCRIRPTFKEGAEGECAKISFPDTDKESKELSIIGKEKRSNFGKVSTETHAFSFDRVFGPTSQNQEVFEEISQLVQSALDGYNVCIFAYGQTGAGKTHTMSSADGMIPRATHQIYESAENLKEKGWTYTMEGSFIEVYNEEIHDLLGSSKDFDKKRHEIRHDDKKKQTSVTGLETVFLDSPNAVEAILKQADKNRSVAATKSNERSSRSHSVFILKLVGRNRTTNETSEGTLNLVDLAGSERLKVSGAEGDRMKETQNINKSLSCLGDVIGALGSGKEGAHIPYRNSKLTYLLQYSLGGNSKTLMFVMASPLEAHLGETLTSLKFATKVHNTHIGTAKKSTKVRD</sequence>
<keyword evidence="16" id="KW-1185">Reference proteome</keyword>
<feature type="domain" description="Kinesin motor" evidence="14">
    <location>
        <begin position="639"/>
        <end position="974"/>
    </location>
</feature>
<keyword evidence="6 10" id="KW-0067">ATP-binding</keyword>
<dbReference type="PROSITE" id="PS00411">
    <property type="entry name" value="KINESIN_MOTOR_1"/>
    <property type="match status" value="1"/>
</dbReference>
<evidence type="ECO:0000256" key="6">
    <source>
        <dbReference type="ARBA" id="ARBA00022840"/>
    </source>
</evidence>
<evidence type="ECO:0000256" key="9">
    <source>
        <dbReference type="ARBA" id="ARBA00023212"/>
    </source>
</evidence>
<feature type="coiled-coil region" evidence="12">
    <location>
        <begin position="362"/>
        <end position="558"/>
    </location>
</feature>
<dbReference type="GO" id="GO:0005874">
    <property type="term" value="C:microtubule"/>
    <property type="evidence" value="ECO:0007669"/>
    <property type="project" value="UniProtKB-KW"/>
</dbReference>
<gene>
    <name evidence="15" type="ORF">DSL72_003722</name>
</gene>
<evidence type="ECO:0000256" key="7">
    <source>
        <dbReference type="ARBA" id="ARBA00023054"/>
    </source>
</evidence>
<evidence type="ECO:0000256" key="3">
    <source>
        <dbReference type="ARBA" id="ARBA00022490"/>
    </source>
</evidence>
<dbReference type="AlphaFoldDB" id="A0A8A3P329"/>
<evidence type="ECO:0000256" key="10">
    <source>
        <dbReference type="PROSITE-ProRule" id="PRU00283"/>
    </source>
</evidence>
<evidence type="ECO:0000256" key="11">
    <source>
        <dbReference type="RuleBase" id="RU000394"/>
    </source>
</evidence>
<dbReference type="InterPro" id="IPR027640">
    <property type="entry name" value="Kinesin-like_fam"/>
</dbReference>
<evidence type="ECO:0000256" key="8">
    <source>
        <dbReference type="ARBA" id="ARBA00023175"/>
    </source>
</evidence>
<comment type="similarity">
    <text evidence="2">Belongs to the TRAFAC class myosin-kinesin ATPase superfamily. Kinesin family. KIN-14 subfamily.</text>
</comment>
<evidence type="ECO:0000256" key="2">
    <source>
        <dbReference type="ARBA" id="ARBA00010899"/>
    </source>
</evidence>
<dbReference type="InterPro" id="IPR027417">
    <property type="entry name" value="P-loop_NTPase"/>
</dbReference>
<dbReference type="PRINTS" id="PR00380">
    <property type="entry name" value="KINESINHEAVY"/>
</dbReference>
<dbReference type="Proteomes" id="UP000672032">
    <property type="component" value="Chromosome 1"/>
</dbReference>
<evidence type="ECO:0000313" key="16">
    <source>
        <dbReference type="Proteomes" id="UP000672032"/>
    </source>
</evidence>
<evidence type="ECO:0000313" key="15">
    <source>
        <dbReference type="EMBL" id="QSZ29211.1"/>
    </source>
</evidence>
<keyword evidence="8 10" id="KW-0505">Motor protein</keyword>
<feature type="compositionally biased region" description="Polar residues" evidence="13">
    <location>
        <begin position="238"/>
        <end position="249"/>
    </location>
</feature>
<evidence type="ECO:0000256" key="12">
    <source>
        <dbReference type="SAM" id="Coils"/>
    </source>
</evidence>
<reference evidence="15" key="1">
    <citation type="submission" date="2020-10" db="EMBL/GenBank/DDBJ databases">
        <title>Genome Sequence of Monilinia vaccinii-corymbosi Sheds Light on Mummy Berry Disease Infection of Blueberry and Mating Type.</title>
        <authorList>
            <person name="Yow A.G."/>
            <person name="Zhang Y."/>
            <person name="Bansal K."/>
            <person name="Eacker S.M."/>
            <person name="Sullivan S."/>
            <person name="Liachko I."/>
            <person name="Cubeta M.A."/>
            <person name="Rollins J.A."/>
            <person name="Ashrafi H."/>
        </authorList>
    </citation>
    <scope>NUCLEOTIDE SEQUENCE</scope>
    <source>
        <strain evidence="15">RL-1</strain>
    </source>
</reference>
<dbReference type="CDD" id="cd01366">
    <property type="entry name" value="KISc_C_terminal"/>
    <property type="match status" value="1"/>
</dbReference>
<dbReference type="InterPro" id="IPR036961">
    <property type="entry name" value="Kinesin_motor_dom_sf"/>
</dbReference>
<evidence type="ECO:0000256" key="4">
    <source>
        <dbReference type="ARBA" id="ARBA00022701"/>
    </source>
</evidence>
<feature type="region of interest" description="Disordered" evidence="13">
    <location>
        <begin position="230"/>
        <end position="263"/>
    </location>
</feature>
<dbReference type="InterPro" id="IPR001752">
    <property type="entry name" value="Kinesin_motor_dom"/>
</dbReference>
<proteinExistence type="inferred from homology"/>
<dbReference type="Pfam" id="PF00225">
    <property type="entry name" value="Kinesin"/>
    <property type="match status" value="1"/>
</dbReference>
<accession>A0A8A3P329</accession>
<dbReference type="PROSITE" id="PS50067">
    <property type="entry name" value="KINESIN_MOTOR_2"/>
    <property type="match status" value="1"/>
</dbReference>
<evidence type="ECO:0000256" key="1">
    <source>
        <dbReference type="ARBA" id="ARBA00004245"/>
    </source>
</evidence>
<dbReference type="GO" id="GO:0008569">
    <property type="term" value="F:minus-end-directed microtubule motor activity"/>
    <property type="evidence" value="ECO:0007669"/>
    <property type="project" value="UniProtKB-ARBA"/>
</dbReference>
<dbReference type="SUPFAM" id="SSF52540">
    <property type="entry name" value="P-loop containing nucleoside triphosphate hydrolases"/>
    <property type="match status" value="1"/>
</dbReference>
<dbReference type="GO" id="GO:0090307">
    <property type="term" value="P:mitotic spindle assembly"/>
    <property type="evidence" value="ECO:0007669"/>
    <property type="project" value="UniProtKB-ARBA"/>
</dbReference>
<dbReference type="SMART" id="SM00129">
    <property type="entry name" value="KISc"/>
    <property type="match status" value="1"/>
</dbReference>
<dbReference type="OrthoDB" id="3176171at2759"/>
<comment type="subcellular location">
    <subcellularLocation>
        <location evidence="1">Cytoplasm</location>
        <location evidence="1">Cytoskeleton</location>
    </subcellularLocation>
</comment>
<dbReference type="FunFam" id="3.40.850.10:FF:000065">
    <property type="entry name" value="Kinesin-like protein"/>
    <property type="match status" value="1"/>
</dbReference>
<keyword evidence="9" id="KW-0206">Cytoskeleton</keyword>
<feature type="binding site" evidence="10">
    <location>
        <begin position="732"/>
        <end position="739"/>
    </location>
    <ligand>
        <name>ATP</name>
        <dbReference type="ChEBI" id="CHEBI:30616"/>
    </ligand>
</feature>
<keyword evidence="3" id="KW-0963">Cytoplasm</keyword>
<evidence type="ECO:0000256" key="13">
    <source>
        <dbReference type="SAM" id="MobiDB-lite"/>
    </source>
</evidence>
<dbReference type="Gene3D" id="3.40.850.10">
    <property type="entry name" value="Kinesin motor domain"/>
    <property type="match status" value="1"/>
</dbReference>
<dbReference type="GO" id="GO:0005524">
    <property type="term" value="F:ATP binding"/>
    <property type="evidence" value="ECO:0007669"/>
    <property type="project" value="UniProtKB-UniRule"/>
</dbReference>
<evidence type="ECO:0000259" key="14">
    <source>
        <dbReference type="PROSITE" id="PS50067"/>
    </source>
</evidence>
<dbReference type="InterPro" id="IPR019821">
    <property type="entry name" value="Kinesin_motor_CS"/>
</dbReference>
<evidence type="ECO:0000256" key="5">
    <source>
        <dbReference type="ARBA" id="ARBA00022741"/>
    </source>
</evidence>
<dbReference type="GO" id="GO:0007018">
    <property type="term" value="P:microtubule-based movement"/>
    <property type="evidence" value="ECO:0007669"/>
    <property type="project" value="InterPro"/>
</dbReference>
<keyword evidence="4 11" id="KW-0493">Microtubule</keyword>